<protein>
    <recommendedName>
        <fullName evidence="3">DNA-directed DNA polymerase</fullName>
        <ecNumber evidence="3">2.7.7.7</ecNumber>
    </recommendedName>
</protein>
<evidence type="ECO:0000259" key="12">
    <source>
        <dbReference type="Pfam" id="PF18018"/>
    </source>
</evidence>
<comment type="subcellular location">
    <subcellularLocation>
        <location evidence="1">Nucleus</location>
    </subcellularLocation>
</comment>
<proteinExistence type="inferred from homology"/>
<reference evidence="14" key="2">
    <citation type="submission" date="2015-01" db="EMBL/GenBank/DDBJ databases">
        <title>Evolutionary Origins and Diversification of the Mycorrhizal Mutualists.</title>
        <authorList>
            <consortium name="DOE Joint Genome Institute"/>
            <consortium name="Mycorrhizal Genomics Consortium"/>
            <person name="Kohler A."/>
            <person name="Kuo A."/>
            <person name="Nagy L.G."/>
            <person name="Floudas D."/>
            <person name="Copeland A."/>
            <person name="Barry K.W."/>
            <person name="Cichocki N."/>
            <person name="Veneault-Fourrey C."/>
            <person name="LaButti K."/>
            <person name="Lindquist E.A."/>
            <person name="Lipzen A."/>
            <person name="Lundell T."/>
            <person name="Morin E."/>
            <person name="Murat C."/>
            <person name="Riley R."/>
            <person name="Ohm R."/>
            <person name="Sun H."/>
            <person name="Tunlid A."/>
            <person name="Henrissat B."/>
            <person name="Grigoriev I.V."/>
            <person name="Hibbett D.S."/>
            <person name="Martin F."/>
        </authorList>
    </citation>
    <scope>NUCLEOTIDE SEQUENCE [LARGE SCALE GENOMIC DNA]</scope>
    <source>
        <strain evidence="14">MUT 4182</strain>
    </source>
</reference>
<evidence type="ECO:0000256" key="6">
    <source>
        <dbReference type="ARBA" id="ARBA00022705"/>
    </source>
</evidence>
<keyword evidence="4" id="KW-0808">Transferase</keyword>
<keyword evidence="14" id="KW-1185">Reference proteome</keyword>
<evidence type="ECO:0000256" key="3">
    <source>
        <dbReference type="ARBA" id="ARBA00012417"/>
    </source>
</evidence>
<keyword evidence="5" id="KW-0548">Nucleotidyltransferase</keyword>
<keyword evidence="7" id="KW-0239">DNA-directed DNA polymerase</keyword>
<dbReference type="InterPro" id="IPR040663">
    <property type="entry name" value="DNA_pol_D_N"/>
</dbReference>
<dbReference type="AlphaFoldDB" id="A0A0C3K3Z5"/>
<feature type="domain" description="DNA polymerase alpha/delta/epsilon subunit B" evidence="11">
    <location>
        <begin position="234"/>
        <end position="433"/>
    </location>
</feature>
<dbReference type="GO" id="GO:0003677">
    <property type="term" value="F:DNA binding"/>
    <property type="evidence" value="ECO:0007669"/>
    <property type="project" value="InterPro"/>
</dbReference>
<dbReference type="GO" id="GO:0043625">
    <property type="term" value="C:delta DNA polymerase complex"/>
    <property type="evidence" value="ECO:0007669"/>
    <property type="project" value="TreeGrafter"/>
</dbReference>
<feature type="region of interest" description="Disordered" evidence="10">
    <location>
        <begin position="183"/>
        <end position="205"/>
    </location>
</feature>
<dbReference type="HOGENOM" id="CLU_021763_1_0_1"/>
<dbReference type="GO" id="GO:0006273">
    <property type="term" value="P:lagging strand elongation"/>
    <property type="evidence" value="ECO:0007669"/>
    <property type="project" value="UniProtKB-ARBA"/>
</dbReference>
<dbReference type="PANTHER" id="PTHR10416:SF0">
    <property type="entry name" value="DNA POLYMERASE DELTA SUBUNIT 2"/>
    <property type="match status" value="1"/>
</dbReference>
<dbReference type="Pfam" id="PF18018">
    <property type="entry name" value="DNA_pol_D_N"/>
    <property type="match status" value="1"/>
</dbReference>
<evidence type="ECO:0000256" key="9">
    <source>
        <dbReference type="ARBA" id="ARBA00049244"/>
    </source>
</evidence>
<dbReference type="GO" id="GO:0006281">
    <property type="term" value="P:DNA repair"/>
    <property type="evidence" value="ECO:0007669"/>
    <property type="project" value="UniProtKB-ARBA"/>
</dbReference>
<dbReference type="EC" id="2.7.7.7" evidence="3"/>
<comment type="similarity">
    <text evidence="2">Belongs to the DNA polymerase delta/II small subunit family.</text>
</comment>
<evidence type="ECO:0000256" key="4">
    <source>
        <dbReference type="ARBA" id="ARBA00022679"/>
    </source>
</evidence>
<comment type="catalytic activity">
    <reaction evidence="9">
        <text>DNA(n) + a 2'-deoxyribonucleoside 5'-triphosphate = DNA(n+1) + diphosphate</text>
        <dbReference type="Rhea" id="RHEA:22508"/>
        <dbReference type="Rhea" id="RHEA-COMP:17339"/>
        <dbReference type="Rhea" id="RHEA-COMP:17340"/>
        <dbReference type="ChEBI" id="CHEBI:33019"/>
        <dbReference type="ChEBI" id="CHEBI:61560"/>
        <dbReference type="ChEBI" id="CHEBI:173112"/>
        <dbReference type="EC" id="2.7.7.7"/>
    </reaction>
</comment>
<accession>A0A0C3K3Z5</accession>
<dbReference type="FunFam" id="2.40.50.430:FF:000002">
    <property type="entry name" value="DNA polymerase delta subunit"/>
    <property type="match status" value="1"/>
</dbReference>
<keyword evidence="6" id="KW-0235">DNA replication</keyword>
<name>A0A0C3K3Z5_9AGAM</name>
<dbReference type="Proteomes" id="UP000054248">
    <property type="component" value="Unassembled WGS sequence"/>
</dbReference>
<dbReference type="InterPro" id="IPR024826">
    <property type="entry name" value="DNA_pol_delta/II_ssu"/>
</dbReference>
<dbReference type="GO" id="GO:0003887">
    <property type="term" value="F:DNA-directed DNA polymerase activity"/>
    <property type="evidence" value="ECO:0007669"/>
    <property type="project" value="UniProtKB-KW"/>
</dbReference>
<evidence type="ECO:0000259" key="11">
    <source>
        <dbReference type="Pfam" id="PF04042"/>
    </source>
</evidence>
<keyword evidence="8" id="KW-0539">Nucleus</keyword>
<sequence length="479" mass="52483">MEPIPVPSEPTTRPSTHFTPLDDLTSSFLLNAKTQTYSHQYSSIYFLRLHEMKKAVAQVARAKWANAPGGPQHVPRVLDIKKGKLSYVIGTVYMDMRLKPSILDDIVKDEFNLAAPPTAKYFSDDDVIMMEDESGRVKLVGEVIAKAGLVTGIIVGALGMETPAGDFEVVDYCFAGLPPQSPLSGSGLSKSDKMDIDEEPSSSSSGEWIALVSGLEIGLTHGTAADAESLETSRQLLIEFLLGEAGGVEDQAFSSQISRLIILGNSVVPIIMEEEDEIKSKRFNASKTKYDPSPLYNLSSILTEISRALPTHILPGSSDPTGTSLPQQPLPRPMFGKELSSKGKEAFVCETNPTWIGIGDCEMLAVSGQTIEDIYKYVESPTRLEMASRTLLWRHMAPTAPDTLWCYPYLNEDPFILTRCPHIYVLGNQPEFQTDIVEGTEGQRTRIVLLPKFSETGCLTLVNTNSLEVKTISFKVSSP</sequence>
<evidence type="ECO:0000256" key="2">
    <source>
        <dbReference type="ARBA" id="ARBA00006035"/>
    </source>
</evidence>
<feature type="domain" description="DNA polymerase delta subunit OB-fold" evidence="12">
    <location>
        <begin position="40"/>
        <end position="172"/>
    </location>
</feature>
<dbReference type="Pfam" id="PF04042">
    <property type="entry name" value="DNA_pol_E_B"/>
    <property type="match status" value="1"/>
</dbReference>
<evidence type="ECO:0000256" key="10">
    <source>
        <dbReference type="SAM" id="MobiDB-lite"/>
    </source>
</evidence>
<evidence type="ECO:0000313" key="14">
    <source>
        <dbReference type="Proteomes" id="UP000054248"/>
    </source>
</evidence>
<reference evidence="13 14" key="1">
    <citation type="submission" date="2014-04" db="EMBL/GenBank/DDBJ databases">
        <authorList>
            <consortium name="DOE Joint Genome Institute"/>
            <person name="Kuo A."/>
            <person name="Girlanda M."/>
            <person name="Perotto S."/>
            <person name="Kohler A."/>
            <person name="Nagy L.G."/>
            <person name="Floudas D."/>
            <person name="Copeland A."/>
            <person name="Barry K.W."/>
            <person name="Cichocki N."/>
            <person name="Veneault-Fourrey C."/>
            <person name="LaButti K."/>
            <person name="Lindquist E.A."/>
            <person name="Lipzen A."/>
            <person name="Lundell T."/>
            <person name="Morin E."/>
            <person name="Murat C."/>
            <person name="Sun H."/>
            <person name="Tunlid A."/>
            <person name="Henrissat B."/>
            <person name="Grigoriev I.V."/>
            <person name="Hibbett D.S."/>
            <person name="Martin F."/>
            <person name="Nordberg H.P."/>
            <person name="Cantor M.N."/>
            <person name="Hua S.X."/>
        </authorList>
    </citation>
    <scope>NUCLEOTIDE SEQUENCE [LARGE SCALE GENOMIC DNA]</scope>
    <source>
        <strain evidence="13 14">MUT 4182</strain>
    </source>
</reference>
<dbReference type="EMBL" id="KN823655">
    <property type="protein sequence ID" value="KIO16153.1"/>
    <property type="molecule type" value="Genomic_DNA"/>
</dbReference>
<evidence type="ECO:0000256" key="5">
    <source>
        <dbReference type="ARBA" id="ARBA00022695"/>
    </source>
</evidence>
<organism evidence="13 14">
    <name type="scientific">Tulasnella calospora MUT 4182</name>
    <dbReference type="NCBI Taxonomy" id="1051891"/>
    <lineage>
        <taxon>Eukaryota</taxon>
        <taxon>Fungi</taxon>
        <taxon>Dikarya</taxon>
        <taxon>Basidiomycota</taxon>
        <taxon>Agaricomycotina</taxon>
        <taxon>Agaricomycetes</taxon>
        <taxon>Cantharellales</taxon>
        <taxon>Tulasnellaceae</taxon>
        <taxon>Tulasnella</taxon>
    </lineage>
</organism>
<evidence type="ECO:0000256" key="1">
    <source>
        <dbReference type="ARBA" id="ARBA00004123"/>
    </source>
</evidence>
<dbReference type="PANTHER" id="PTHR10416">
    <property type="entry name" value="DNA POLYMERASE DELTA SUBUNIT 2"/>
    <property type="match status" value="1"/>
</dbReference>
<gene>
    <name evidence="13" type="ORF">M407DRAFT_233397</name>
</gene>
<evidence type="ECO:0000256" key="8">
    <source>
        <dbReference type="ARBA" id="ARBA00023242"/>
    </source>
</evidence>
<dbReference type="InterPro" id="IPR007185">
    <property type="entry name" value="DNA_pol_a/d/e_bsu"/>
</dbReference>
<dbReference type="Gene3D" id="2.40.50.430">
    <property type="match status" value="1"/>
</dbReference>
<dbReference type="Gene3D" id="3.60.21.50">
    <property type="match status" value="1"/>
</dbReference>
<evidence type="ECO:0000256" key="7">
    <source>
        <dbReference type="ARBA" id="ARBA00022932"/>
    </source>
</evidence>
<evidence type="ECO:0000313" key="13">
    <source>
        <dbReference type="EMBL" id="KIO16153.1"/>
    </source>
</evidence>
<dbReference type="STRING" id="1051891.A0A0C3K3Z5"/>
<dbReference type="OrthoDB" id="3763at2759"/>